<dbReference type="Proteomes" id="UP000196440">
    <property type="component" value="Unassembled WGS sequence"/>
</dbReference>
<evidence type="ECO:0000313" key="1">
    <source>
        <dbReference type="EMBL" id="OVZ85072.1"/>
    </source>
</evidence>
<comment type="caution">
    <text evidence="1">The sequence shown here is derived from an EMBL/GenBank/DDBJ whole genome shotgun (WGS) entry which is preliminary data.</text>
</comment>
<organism evidence="1 2">
    <name type="scientific">Yersinia intermedia</name>
    <dbReference type="NCBI Taxonomy" id="631"/>
    <lineage>
        <taxon>Bacteria</taxon>
        <taxon>Pseudomonadati</taxon>
        <taxon>Pseudomonadota</taxon>
        <taxon>Gammaproteobacteria</taxon>
        <taxon>Enterobacterales</taxon>
        <taxon>Yersiniaceae</taxon>
        <taxon>Yersinia</taxon>
    </lineage>
</organism>
<dbReference type="AlphaFoldDB" id="A0A208ZX39"/>
<dbReference type="RefSeq" id="WP_050086953.1">
    <property type="nucleotide sequence ID" value="NZ_CBCPKE010000017.1"/>
</dbReference>
<protein>
    <recommendedName>
        <fullName evidence="3">Rhs family protein</fullName>
    </recommendedName>
</protein>
<gene>
    <name evidence="1" type="ORF">CBW57_14865</name>
</gene>
<evidence type="ECO:0008006" key="3">
    <source>
        <dbReference type="Google" id="ProtNLM"/>
    </source>
</evidence>
<proteinExistence type="predicted"/>
<evidence type="ECO:0000313" key="2">
    <source>
        <dbReference type="Proteomes" id="UP000196440"/>
    </source>
</evidence>
<dbReference type="EMBL" id="NHOI01000022">
    <property type="protein sequence ID" value="OVZ85072.1"/>
    <property type="molecule type" value="Genomic_DNA"/>
</dbReference>
<reference evidence="1 2" key="1">
    <citation type="submission" date="2017-05" db="EMBL/GenBank/DDBJ databases">
        <title>Whole genome sequencing of Yersinia kristensenii.</title>
        <authorList>
            <person name="Campioni F."/>
        </authorList>
    </citation>
    <scope>NUCLEOTIDE SEQUENCE [LARGE SCALE GENOMIC DNA]</scope>
    <source>
        <strain evidence="1 2">CFSAN060536</strain>
    </source>
</reference>
<name>A0A208ZX39_YERIN</name>
<sequence length="215" mass="23900">MSETLALIKASIKSSAPDYIPPTQLSRRSDPLQYSIESYSGARVSKTIETTHNRDKVVREVVTTERIGPANNKIINIRTYDATTNTINKAIEHFDSNNNMTKRVVESFSYDPVKKAVQMIETVVVEQRFDAKNNIVHRAEQQSNAAGEITYNVVDTYPNVNIINNLQSDICQLADSINSFPTKESAPAPVEATMGNPLTLGPRNLVPVMNYASRL</sequence>
<accession>A0A208ZX39</accession>